<gene>
    <name evidence="2" type="ORF">PCORN_11167</name>
</gene>
<evidence type="ECO:0008006" key="4">
    <source>
        <dbReference type="Google" id="ProtNLM"/>
    </source>
</evidence>
<protein>
    <recommendedName>
        <fullName evidence="4">DUF1294 domain-containing protein</fullName>
    </recommendedName>
</protein>
<organism evidence="2 3">
    <name type="scientific">Listeria cornellensis FSL F6-0969</name>
    <dbReference type="NCBI Taxonomy" id="1265820"/>
    <lineage>
        <taxon>Bacteria</taxon>
        <taxon>Bacillati</taxon>
        <taxon>Bacillota</taxon>
        <taxon>Bacilli</taxon>
        <taxon>Bacillales</taxon>
        <taxon>Listeriaceae</taxon>
        <taxon>Listeria</taxon>
    </lineage>
</organism>
<sequence>MLLLLASAYYIMMNVIGFATMGIDKNKAIKHQWRIPEATLLLVAFLGGGIGSWLGMHTFHHKTHKWKFTFGVPFSIVLHIGIMLYLITYFK</sequence>
<evidence type="ECO:0000313" key="2">
    <source>
        <dbReference type="EMBL" id="EUJ29689.1"/>
    </source>
</evidence>
<dbReference type="InterPro" id="IPR010718">
    <property type="entry name" value="DUF1294"/>
</dbReference>
<accession>W7BSF5</accession>
<comment type="caution">
    <text evidence="2">The sequence shown here is derived from an EMBL/GenBank/DDBJ whole genome shotgun (WGS) entry which is preliminary data.</text>
</comment>
<dbReference type="STRING" id="1265820.PCORN_11167"/>
<dbReference type="EMBL" id="AODE01000019">
    <property type="protein sequence ID" value="EUJ29689.1"/>
    <property type="molecule type" value="Genomic_DNA"/>
</dbReference>
<keyword evidence="3" id="KW-1185">Reference proteome</keyword>
<dbReference type="AlphaFoldDB" id="W7BSF5"/>
<dbReference type="Pfam" id="PF06961">
    <property type="entry name" value="DUF1294"/>
    <property type="match status" value="1"/>
</dbReference>
<dbReference type="RefSeq" id="WP_036079708.1">
    <property type="nucleotide sequence ID" value="NZ_AODE01000019.1"/>
</dbReference>
<evidence type="ECO:0000313" key="3">
    <source>
        <dbReference type="Proteomes" id="UP000019254"/>
    </source>
</evidence>
<feature type="transmembrane region" description="Helical" evidence="1">
    <location>
        <begin position="35"/>
        <end position="56"/>
    </location>
</feature>
<dbReference type="GO" id="GO:0003676">
    <property type="term" value="F:nucleic acid binding"/>
    <property type="evidence" value="ECO:0007669"/>
    <property type="project" value="InterPro"/>
</dbReference>
<name>W7BSF5_9LIST</name>
<proteinExistence type="predicted"/>
<feature type="transmembrane region" description="Helical" evidence="1">
    <location>
        <begin position="6"/>
        <end position="23"/>
    </location>
</feature>
<keyword evidence="1" id="KW-0812">Transmembrane</keyword>
<reference evidence="2 3" key="1">
    <citation type="journal article" date="2014" name="Int. J. Syst. Evol. Microbiol.">
        <title>Listeria floridensis sp. nov., Listeria aquatica sp. nov., Listeria cornellensis sp. nov., Listeria riparia sp. nov. and Listeria grandensis sp. nov., from agricultural and natural environments.</title>
        <authorList>
            <person name="den Bakker H.C."/>
            <person name="Warchocki S."/>
            <person name="Wright E.M."/>
            <person name="Allred A.F."/>
            <person name="Ahlstrom C."/>
            <person name="Manuel C.S."/>
            <person name="Stasiewicz M.J."/>
            <person name="Burrell A."/>
            <person name="Roof S."/>
            <person name="Strawn L."/>
            <person name="Fortes E.D."/>
            <person name="Nightingale K.K."/>
            <person name="Kephart D."/>
            <person name="Wiedmann M."/>
        </authorList>
    </citation>
    <scope>NUCLEOTIDE SEQUENCE [LARGE SCALE GENOMIC DNA]</scope>
    <source>
        <strain evidence="3">FSL F6-969</strain>
    </source>
</reference>
<dbReference type="InterPro" id="IPR012156">
    <property type="entry name" value="Cold_shock_CspA"/>
</dbReference>
<keyword evidence="1" id="KW-0472">Membrane</keyword>
<evidence type="ECO:0000256" key="1">
    <source>
        <dbReference type="SAM" id="Phobius"/>
    </source>
</evidence>
<keyword evidence="1" id="KW-1133">Transmembrane helix</keyword>
<dbReference type="PATRIC" id="fig|1265820.5.peg.2193"/>
<dbReference type="PIRSF" id="PIRSF002599">
    <property type="entry name" value="Cold_shock_A"/>
    <property type="match status" value="1"/>
</dbReference>
<dbReference type="Proteomes" id="UP000019254">
    <property type="component" value="Unassembled WGS sequence"/>
</dbReference>
<feature type="transmembrane region" description="Helical" evidence="1">
    <location>
        <begin position="68"/>
        <end position="90"/>
    </location>
</feature>